<dbReference type="AlphaFoldDB" id="A0A6A4PJ63"/>
<accession>A0A6A4PJ63</accession>
<evidence type="ECO:0000313" key="5">
    <source>
        <dbReference type="Proteomes" id="UP000447434"/>
    </source>
</evidence>
<protein>
    <submittedName>
        <fullName evidence="4">Putative pectinesterase inhibitor domain-containing protein</fullName>
    </submittedName>
</protein>
<sequence>MKTFNSITLIFSLHTLLFIITIPSSHANIFNPNDETLITFTCSKTPYPDLCLRSFKSNLWSDKVDMWGLAGIMLNHAMKVKANTALAKIDQLGASGTGPIQGLFSCNSKYTTILETDIRKAKAAFDKEDPKGAEDSANDAANEASTCETIFPGYLTEENKNMHDVAANAAAIFKLLHS</sequence>
<evidence type="ECO:0000256" key="1">
    <source>
        <dbReference type="ARBA" id="ARBA00022729"/>
    </source>
</evidence>
<reference evidence="5" key="1">
    <citation type="journal article" date="2020" name="Nat. Commun.">
        <title>Genome sequence of the cluster root forming white lupin.</title>
        <authorList>
            <person name="Hufnagel B."/>
            <person name="Marques A."/>
            <person name="Soriano A."/>
            <person name="Marques L."/>
            <person name="Divol F."/>
            <person name="Doumas P."/>
            <person name="Sallet E."/>
            <person name="Mancinotti D."/>
            <person name="Carrere S."/>
            <person name="Marande W."/>
            <person name="Arribat S."/>
            <person name="Keller J."/>
            <person name="Huneau C."/>
            <person name="Blein T."/>
            <person name="Aime D."/>
            <person name="Laguerre M."/>
            <person name="Taylor J."/>
            <person name="Schubert V."/>
            <person name="Nelson M."/>
            <person name="Geu-Flores F."/>
            <person name="Crespi M."/>
            <person name="Gallardo-Guerrero K."/>
            <person name="Delaux P.-M."/>
            <person name="Salse J."/>
            <person name="Berges H."/>
            <person name="Guyot R."/>
            <person name="Gouzy J."/>
            <person name="Peret B."/>
        </authorList>
    </citation>
    <scope>NUCLEOTIDE SEQUENCE [LARGE SCALE GENOMIC DNA]</scope>
    <source>
        <strain evidence="5">cv. Amiga</strain>
    </source>
</reference>
<dbReference type="NCBIfam" id="TIGR01614">
    <property type="entry name" value="PME_inhib"/>
    <property type="match status" value="1"/>
</dbReference>
<dbReference type="GO" id="GO:0004857">
    <property type="term" value="F:enzyme inhibitor activity"/>
    <property type="evidence" value="ECO:0007669"/>
    <property type="project" value="InterPro"/>
</dbReference>
<comment type="caution">
    <text evidence="4">The sequence shown here is derived from an EMBL/GenBank/DDBJ whole genome shotgun (WGS) entry which is preliminary data.</text>
</comment>
<dbReference type="PANTHER" id="PTHR36710:SF13">
    <property type="entry name" value="PUTATIVE-RELATED"/>
    <property type="match status" value="1"/>
</dbReference>
<dbReference type="Gene3D" id="1.20.140.40">
    <property type="entry name" value="Invertase/pectin methylesterase inhibitor family protein"/>
    <property type="match status" value="1"/>
</dbReference>
<dbReference type="InterPro" id="IPR006501">
    <property type="entry name" value="Pectinesterase_inhib_dom"/>
</dbReference>
<name>A0A6A4PJ63_LUPAL</name>
<dbReference type="OrthoDB" id="764172at2759"/>
<dbReference type="PANTHER" id="PTHR36710">
    <property type="entry name" value="PECTINESTERASE INHIBITOR-LIKE"/>
    <property type="match status" value="1"/>
</dbReference>
<dbReference type="SMART" id="SM00856">
    <property type="entry name" value="PMEI"/>
    <property type="match status" value="1"/>
</dbReference>
<evidence type="ECO:0000313" key="4">
    <source>
        <dbReference type="EMBL" id="KAE9601512.1"/>
    </source>
</evidence>
<dbReference type="Proteomes" id="UP000447434">
    <property type="component" value="Chromosome 13"/>
</dbReference>
<dbReference type="InterPro" id="IPR035513">
    <property type="entry name" value="Invertase/methylesterase_inhib"/>
</dbReference>
<evidence type="ECO:0000256" key="2">
    <source>
        <dbReference type="ARBA" id="ARBA00023157"/>
    </source>
</evidence>
<keyword evidence="1" id="KW-0732">Signal</keyword>
<gene>
    <name evidence="4" type="ORF">Lalb_Chr13g0298621</name>
</gene>
<keyword evidence="5" id="KW-1185">Reference proteome</keyword>
<evidence type="ECO:0000256" key="3">
    <source>
        <dbReference type="ARBA" id="ARBA00038471"/>
    </source>
</evidence>
<dbReference type="SUPFAM" id="SSF101148">
    <property type="entry name" value="Plant invertase/pectin methylesterase inhibitor"/>
    <property type="match status" value="1"/>
</dbReference>
<dbReference type="InterPro" id="IPR052421">
    <property type="entry name" value="PCW_Enzyme_Inhibitor"/>
</dbReference>
<organism evidence="4 5">
    <name type="scientific">Lupinus albus</name>
    <name type="common">White lupine</name>
    <name type="synonym">Lupinus termis</name>
    <dbReference type="NCBI Taxonomy" id="3870"/>
    <lineage>
        <taxon>Eukaryota</taxon>
        <taxon>Viridiplantae</taxon>
        <taxon>Streptophyta</taxon>
        <taxon>Embryophyta</taxon>
        <taxon>Tracheophyta</taxon>
        <taxon>Spermatophyta</taxon>
        <taxon>Magnoliopsida</taxon>
        <taxon>eudicotyledons</taxon>
        <taxon>Gunneridae</taxon>
        <taxon>Pentapetalae</taxon>
        <taxon>rosids</taxon>
        <taxon>fabids</taxon>
        <taxon>Fabales</taxon>
        <taxon>Fabaceae</taxon>
        <taxon>Papilionoideae</taxon>
        <taxon>50 kb inversion clade</taxon>
        <taxon>genistoids sensu lato</taxon>
        <taxon>core genistoids</taxon>
        <taxon>Genisteae</taxon>
        <taxon>Lupinus</taxon>
    </lineage>
</organism>
<dbReference type="Pfam" id="PF04043">
    <property type="entry name" value="PMEI"/>
    <property type="match status" value="1"/>
</dbReference>
<dbReference type="EMBL" id="WOCE01000013">
    <property type="protein sequence ID" value="KAE9601512.1"/>
    <property type="molecule type" value="Genomic_DNA"/>
</dbReference>
<comment type="similarity">
    <text evidence="3">Belongs to the PMEI family.</text>
</comment>
<keyword evidence="2" id="KW-1015">Disulfide bond</keyword>
<proteinExistence type="inferred from homology"/>